<reference evidence="2" key="1">
    <citation type="submission" date="2017-07" db="EMBL/GenBank/DDBJ databases">
        <title>Taro Niue Genome Assembly and Annotation.</title>
        <authorList>
            <person name="Atibalentja N."/>
            <person name="Keating K."/>
            <person name="Fields C.J."/>
        </authorList>
    </citation>
    <scope>NUCLEOTIDE SEQUENCE</scope>
    <source>
        <strain evidence="2">Niue_2</strain>
        <tissue evidence="2">Leaf</tissue>
    </source>
</reference>
<gene>
    <name evidence="2" type="ORF">Taro_046158</name>
</gene>
<evidence type="ECO:0000313" key="3">
    <source>
        <dbReference type="Proteomes" id="UP000652761"/>
    </source>
</evidence>
<dbReference type="PANTHER" id="PTHR46033">
    <property type="entry name" value="PROTEIN MAIN-LIKE 2"/>
    <property type="match status" value="1"/>
</dbReference>
<evidence type="ECO:0000259" key="1">
    <source>
        <dbReference type="Pfam" id="PF10536"/>
    </source>
</evidence>
<protein>
    <recommendedName>
        <fullName evidence="1">Aminotransferase-like plant mobile domain-containing protein</fullName>
    </recommendedName>
</protein>
<name>A0A843WRH7_COLES</name>
<feature type="non-terminal residue" evidence="2">
    <location>
        <position position="266"/>
    </location>
</feature>
<dbReference type="Pfam" id="PF10536">
    <property type="entry name" value="PMD"/>
    <property type="match status" value="1"/>
</dbReference>
<feature type="domain" description="Aminotransferase-like plant mobile" evidence="1">
    <location>
        <begin position="18"/>
        <end position="132"/>
    </location>
</feature>
<dbReference type="InterPro" id="IPR019557">
    <property type="entry name" value="AminoTfrase-like_pln_mobile"/>
</dbReference>
<accession>A0A843WRH7</accession>
<dbReference type="OrthoDB" id="593744at2759"/>
<dbReference type="PANTHER" id="PTHR46033:SF8">
    <property type="entry name" value="PROTEIN MAINTENANCE OF MERISTEMS-LIKE"/>
    <property type="match status" value="1"/>
</dbReference>
<keyword evidence="3" id="KW-1185">Reference proteome</keyword>
<dbReference type="GO" id="GO:0010073">
    <property type="term" value="P:meristem maintenance"/>
    <property type="evidence" value="ECO:0007669"/>
    <property type="project" value="InterPro"/>
</dbReference>
<sequence length="266" mass="30731">MPITDPSHTFHSASSSGDKIGNSVPLMYLPLLEDFDQAGRYSWGGATLAYLCRQLSIACKSDANAIYGSLTLLQLWSWERLYVGHPDIAMHPLAQDMPLGHRWNVPREEINNSRHVLRLYRSKLDHLEDYQMWHGRRDYIIPPDEDTSCTIGRVEYMSWYWSITRQFIGRPGFSYDMRYDLRDHIERSLVEGMRHLHMMVSNGLQDDMISDSTHSRYIAMLTFIDSVLSHVQWTDSSTSDAGASEPCMDPHSSQVMQDYLSFLQML</sequence>
<dbReference type="Proteomes" id="UP000652761">
    <property type="component" value="Unassembled WGS sequence"/>
</dbReference>
<comment type="caution">
    <text evidence="2">The sequence shown here is derived from an EMBL/GenBank/DDBJ whole genome shotgun (WGS) entry which is preliminary data.</text>
</comment>
<evidence type="ECO:0000313" key="2">
    <source>
        <dbReference type="EMBL" id="MQM13232.1"/>
    </source>
</evidence>
<dbReference type="InterPro" id="IPR044824">
    <property type="entry name" value="MAIN-like"/>
</dbReference>
<organism evidence="2 3">
    <name type="scientific">Colocasia esculenta</name>
    <name type="common">Wild taro</name>
    <name type="synonym">Arum esculentum</name>
    <dbReference type="NCBI Taxonomy" id="4460"/>
    <lineage>
        <taxon>Eukaryota</taxon>
        <taxon>Viridiplantae</taxon>
        <taxon>Streptophyta</taxon>
        <taxon>Embryophyta</taxon>
        <taxon>Tracheophyta</taxon>
        <taxon>Spermatophyta</taxon>
        <taxon>Magnoliopsida</taxon>
        <taxon>Liliopsida</taxon>
        <taxon>Araceae</taxon>
        <taxon>Aroideae</taxon>
        <taxon>Colocasieae</taxon>
        <taxon>Colocasia</taxon>
    </lineage>
</organism>
<proteinExistence type="predicted"/>
<dbReference type="EMBL" id="NMUH01005618">
    <property type="protein sequence ID" value="MQM13232.1"/>
    <property type="molecule type" value="Genomic_DNA"/>
</dbReference>
<dbReference type="AlphaFoldDB" id="A0A843WRH7"/>